<feature type="domain" description="Herpesvirus glycoprotein L C-terminal" evidence="15">
    <location>
        <begin position="148"/>
        <end position="227"/>
    </location>
</feature>
<evidence type="ECO:0000256" key="5">
    <source>
        <dbReference type="ARBA" id="ARBA00022812"/>
    </source>
</evidence>
<evidence type="ECO:0000256" key="8">
    <source>
        <dbReference type="ARBA" id="ARBA00022879"/>
    </source>
</evidence>
<organism evidence="16">
    <name type="scientific">Cercopithecine herpesvirus 16</name>
    <name type="common">CeHV-16</name>
    <name type="synonym">Herpesvirus papio 2</name>
    <dbReference type="NCBI Taxonomy" id="340907"/>
    <lineage>
        <taxon>Viruses</taxon>
        <taxon>Duplodnaviria</taxon>
        <taxon>Heunggongvirae</taxon>
        <taxon>Peploviricota</taxon>
        <taxon>Herviviricetes</taxon>
        <taxon>Herpesvirales</taxon>
        <taxon>Orthoherpesviridae</taxon>
        <taxon>Alphaherpesvirinae</taxon>
        <taxon>Simplexvirus</taxon>
        <taxon>Simplexvirus papiinealpha2</taxon>
    </lineage>
</organism>
<keyword evidence="3" id="KW-1169">Fusion of virus membrane with host cell membrane</keyword>
<gene>
    <name evidence="16" type="primary">UL1</name>
</gene>
<keyword evidence="2" id="KW-1032">Host cell membrane</keyword>
<feature type="domain" description="Herpesvirus glycoprotein L N-terminal" evidence="14">
    <location>
        <begin position="34"/>
        <end position="136"/>
    </location>
</feature>
<evidence type="ECO:0000256" key="3">
    <source>
        <dbReference type="ARBA" id="ARBA00022521"/>
    </source>
</evidence>
<dbReference type="GO" id="GO:0046718">
    <property type="term" value="P:symbiont entry into host cell"/>
    <property type="evidence" value="ECO:0007669"/>
    <property type="project" value="UniProtKB-KW"/>
</dbReference>
<dbReference type="InterPro" id="IPR038311">
    <property type="entry name" value="Herpes_gL_N_sf"/>
</dbReference>
<evidence type="ECO:0000256" key="4">
    <source>
        <dbReference type="ARBA" id="ARBA00022595"/>
    </source>
</evidence>
<keyword evidence="11" id="KW-0325">Glycoprotein</keyword>
<keyword evidence="4" id="KW-1162">Viral penetration into host cytoplasm</keyword>
<dbReference type="Pfam" id="PF12524">
    <property type="entry name" value="GlyL_C"/>
    <property type="match status" value="1"/>
</dbReference>
<keyword evidence="12" id="KW-1160">Virus entry into host cell</keyword>
<dbReference type="HAMAP" id="MF_04034">
    <property type="entry name" value="HSV_GL_alphagamma"/>
    <property type="match status" value="1"/>
</dbReference>
<keyword evidence="1" id="KW-1168">Fusion of virus membrane with host membrane</keyword>
<organismHost>
    <name type="scientific">Homo sapiens</name>
    <name type="common">Human</name>
    <dbReference type="NCBI Taxonomy" id="9606"/>
</organismHost>
<keyword evidence="10" id="KW-1015">Disulfide bond</keyword>
<organismHost>
    <name type="scientific">Macaca mulatta</name>
    <name type="common">Rhesus macaque</name>
    <dbReference type="NCBI Taxonomy" id="9544"/>
</organismHost>
<evidence type="ECO:0000256" key="12">
    <source>
        <dbReference type="ARBA" id="ARBA00023296"/>
    </source>
</evidence>
<evidence type="ECO:0000256" key="10">
    <source>
        <dbReference type="ARBA" id="ARBA00023157"/>
    </source>
</evidence>
<dbReference type="EMBL" id="KF908240">
    <property type="protein sequence ID" value="AHM96049.1"/>
    <property type="molecule type" value="Genomic_DNA"/>
</dbReference>
<dbReference type="InterPro" id="IPR007923">
    <property type="entry name" value="Herpes_gL_N"/>
</dbReference>
<evidence type="ECO:0000256" key="2">
    <source>
        <dbReference type="ARBA" id="ARBA00022511"/>
    </source>
</evidence>
<evidence type="ECO:0000256" key="9">
    <source>
        <dbReference type="ARBA" id="ARBA00023136"/>
    </source>
</evidence>
<dbReference type="InterPro" id="IPR034708">
    <property type="entry name" value="HSV_GL_alphagamma"/>
</dbReference>
<organismHost>
    <name type="scientific">Macaca leonina</name>
    <name type="common">Northern pig-tailed macaque</name>
    <name type="synonym">Macaca nemestrina leonina</name>
    <dbReference type="NCBI Taxonomy" id="90387"/>
</organismHost>
<evidence type="ECO:0000256" key="11">
    <source>
        <dbReference type="ARBA" id="ARBA00023180"/>
    </source>
</evidence>
<evidence type="ECO:0000259" key="15">
    <source>
        <dbReference type="Pfam" id="PF12524"/>
    </source>
</evidence>
<keyword evidence="9" id="KW-0472">Membrane</keyword>
<evidence type="ECO:0000313" key="16">
    <source>
        <dbReference type="EMBL" id="AHM96049.1"/>
    </source>
</evidence>
<dbReference type="Gene3D" id="3.30.390.170">
    <property type="match status" value="1"/>
</dbReference>
<organismHost>
    <name type="scientific">Macaca fascicularis</name>
    <name type="common">Crab-eating macaque</name>
    <name type="synonym">Cynomolgus monkey</name>
    <dbReference type="NCBI Taxonomy" id="9541"/>
</organismHost>
<protein>
    <submittedName>
        <fullName evidence="16">Envelope glycoprotein L</fullName>
    </submittedName>
</protein>
<keyword evidence="6" id="KW-0946">Virion</keyword>
<organismHost>
    <name type="scientific">Macaca nemestrina</name>
    <name type="common">Pig-tailed macaque</name>
    <dbReference type="NCBI Taxonomy" id="9545"/>
</organismHost>
<proteinExistence type="inferred from homology"/>
<dbReference type="PROSITE" id="PS52024">
    <property type="entry name" value="GL_AHV"/>
    <property type="match status" value="1"/>
</dbReference>
<evidence type="ECO:0000259" key="14">
    <source>
        <dbReference type="Pfam" id="PF05259"/>
    </source>
</evidence>
<keyword evidence="8 16" id="KW-0261">Viral envelope protein</keyword>
<dbReference type="InterPro" id="IPR022200">
    <property type="entry name" value="Herpes_gL_C"/>
</dbReference>
<feature type="region of interest" description="Disordered" evidence="13">
    <location>
        <begin position="145"/>
        <end position="233"/>
    </location>
</feature>
<evidence type="ECO:0000256" key="13">
    <source>
        <dbReference type="SAM" id="MobiDB-lite"/>
    </source>
</evidence>
<evidence type="ECO:0000256" key="7">
    <source>
        <dbReference type="ARBA" id="ARBA00022870"/>
    </source>
</evidence>
<keyword evidence="7" id="KW-1043">Host membrane</keyword>
<name>X2FCN0_CHV16</name>
<dbReference type="Pfam" id="PF05259">
    <property type="entry name" value="Herpes_UL1"/>
    <property type="match status" value="1"/>
</dbReference>
<accession>X2FCN0</accession>
<keyword evidence="5" id="KW-1040">Host Golgi apparatus</keyword>
<feature type="compositionally biased region" description="Polar residues" evidence="13">
    <location>
        <begin position="223"/>
        <end position="233"/>
    </location>
</feature>
<sequence>MAAPGDVFSAPLIFFVCSLYNLLLSTSAASPPTEYLIQSVAARTVADVLKVACLQLPDDGVTWRYEAPRSIDYARIDGIFLRYHCPGLDTVLWDGTAQRAYWVNPFLFTAGFLEDLSHALFPDNALETATRRALYKEVRLAVASRSGASSGTPVPPGCVNSEYSRTRQCLGRDTPGLPDEPRPRRPLSASGDEAAPQPFSPATPISPAASARRTPKPRRKPGGNSTEPSRPRS</sequence>
<evidence type="ECO:0000256" key="1">
    <source>
        <dbReference type="ARBA" id="ARBA00022506"/>
    </source>
</evidence>
<feature type="compositionally biased region" description="Low complexity" evidence="13">
    <location>
        <begin position="200"/>
        <end position="212"/>
    </location>
</feature>
<dbReference type="GO" id="GO:0019064">
    <property type="term" value="P:fusion of virus membrane with host plasma membrane"/>
    <property type="evidence" value="ECO:0007669"/>
    <property type="project" value="UniProtKB-KW"/>
</dbReference>
<evidence type="ECO:0000256" key="6">
    <source>
        <dbReference type="ARBA" id="ARBA00022844"/>
    </source>
</evidence>
<reference evidence="16" key="1">
    <citation type="journal article" date="2014" name="Virology">
        <title>A single viral gene determines lethal cross-species neurovirulence of baboon herpesvirus HVP2.</title>
        <authorList>
            <person name="Black D."/>
            <person name="Ohsawa K."/>
            <person name="Tyler S."/>
            <person name="Maxwell L."/>
            <person name="Eberle R."/>
        </authorList>
    </citation>
    <scope>NUCLEOTIDE SEQUENCE</scope>
    <source>
        <strain evidence="16">OU1-76</strain>
    </source>
</reference>
<dbReference type="GO" id="GO:0019031">
    <property type="term" value="C:viral envelope"/>
    <property type="evidence" value="ECO:0007669"/>
    <property type="project" value="UniProtKB-KW"/>
</dbReference>